<evidence type="ECO:0008006" key="3">
    <source>
        <dbReference type="Google" id="ProtNLM"/>
    </source>
</evidence>
<evidence type="ECO:0000313" key="1">
    <source>
        <dbReference type="EMBL" id="ETP42737.1"/>
    </source>
</evidence>
<sequence length="177" mass="20436">MHCAVKDKREKITLLNKRKYRGAQEVNFSVGDYVLRSRVDDRRHNKLLVTWIGPYVVTRADSHSFRVRHLITGKEQDVHASRLKFYADSDLEVTEELSEHVASQGIVVKVNRLNKHRWIEQKQAYELLVSWCGLETIEDSWEPLKSLAQDIPALTRTYVEAAEDAKLATAFQKLTSS</sequence>
<dbReference type="Proteomes" id="UP000018948">
    <property type="component" value="Unassembled WGS sequence"/>
</dbReference>
<reference evidence="1 2" key="1">
    <citation type="submission" date="2013-11" db="EMBL/GenBank/DDBJ databases">
        <title>The Genome Sequence of Phytophthora parasitica P10297.</title>
        <authorList>
            <consortium name="The Broad Institute Genomics Platform"/>
            <person name="Russ C."/>
            <person name="Tyler B."/>
            <person name="Panabieres F."/>
            <person name="Shan W."/>
            <person name="Tripathy S."/>
            <person name="Grunwald N."/>
            <person name="Machado M."/>
            <person name="Johnson C.S."/>
            <person name="Walker B."/>
            <person name="Young S.K."/>
            <person name="Zeng Q."/>
            <person name="Gargeya S."/>
            <person name="Fitzgerald M."/>
            <person name="Haas B."/>
            <person name="Abouelleil A."/>
            <person name="Allen A.W."/>
            <person name="Alvarado L."/>
            <person name="Arachchi H.M."/>
            <person name="Berlin A.M."/>
            <person name="Chapman S.B."/>
            <person name="Gainer-Dewar J."/>
            <person name="Goldberg J."/>
            <person name="Griggs A."/>
            <person name="Gujja S."/>
            <person name="Hansen M."/>
            <person name="Howarth C."/>
            <person name="Imamovic A."/>
            <person name="Ireland A."/>
            <person name="Larimer J."/>
            <person name="McCowan C."/>
            <person name="Murphy C."/>
            <person name="Pearson M."/>
            <person name="Poon T.W."/>
            <person name="Priest M."/>
            <person name="Roberts A."/>
            <person name="Saif S."/>
            <person name="Shea T."/>
            <person name="Sisk P."/>
            <person name="Sykes S."/>
            <person name="Wortman J."/>
            <person name="Nusbaum C."/>
            <person name="Birren B."/>
        </authorList>
    </citation>
    <scope>NUCLEOTIDE SEQUENCE [LARGE SCALE GENOMIC DNA]</scope>
    <source>
        <strain evidence="1 2">P10297</strain>
    </source>
</reference>
<gene>
    <name evidence="1" type="ORF">F442_10375</name>
</gene>
<name>W2Z5W3_PHYNI</name>
<dbReference type="InterPro" id="IPR016197">
    <property type="entry name" value="Chromo-like_dom_sf"/>
</dbReference>
<dbReference type="AlphaFoldDB" id="W2Z5W3"/>
<dbReference type="SUPFAM" id="SSF54160">
    <property type="entry name" value="Chromo domain-like"/>
    <property type="match status" value="1"/>
</dbReference>
<evidence type="ECO:0000313" key="2">
    <source>
        <dbReference type="Proteomes" id="UP000018948"/>
    </source>
</evidence>
<proteinExistence type="predicted"/>
<dbReference type="Gene3D" id="2.40.50.40">
    <property type="match status" value="1"/>
</dbReference>
<protein>
    <recommendedName>
        <fullName evidence="3">Chromo domain-containing protein</fullName>
    </recommendedName>
</protein>
<dbReference type="OrthoDB" id="167344at2759"/>
<dbReference type="EMBL" id="ANIY01002150">
    <property type="protein sequence ID" value="ETP42737.1"/>
    <property type="molecule type" value="Genomic_DNA"/>
</dbReference>
<organism evidence="1 2">
    <name type="scientific">Phytophthora nicotianae P10297</name>
    <dbReference type="NCBI Taxonomy" id="1317064"/>
    <lineage>
        <taxon>Eukaryota</taxon>
        <taxon>Sar</taxon>
        <taxon>Stramenopiles</taxon>
        <taxon>Oomycota</taxon>
        <taxon>Peronosporomycetes</taxon>
        <taxon>Peronosporales</taxon>
        <taxon>Peronosporaceae</taxon>
        <taxon>Phytophthora</taxon>
    </lineage>
</organism>
<comment type="caution">
    <text evidence="1">The sequence shown here is derived from an EMBL/GenBank/DDBJ whole genome shotgun (WGS) entry which is preliminary data.</text>
</comment>
<accession>W2Z5W3</accession>